<proteinExistence type="predicted"/>
<dbReference type="HOGENOM" id="CLU_3065768_0_0_5"/>
<dbReference type="KEGG" id="rde:RD1_1482"/>
<name>Q16A78_ROSDO</name>
<keyword evidence="2" id="KW-1185">Reference proteome</keyword>
<evidence type="ECO:0000313" key="2">
    <source>
        <dbReference type="Proteomes" id="UP000007029"/>
    </source>
</evidence>
<dbReference type="STRING" id="375451.RD1_1482"/>
<sequence>MTPDGSRDPMLRKTGRRGGTMAYLTQTDVCPAGRAAIPIIAQPFNVDIGPWMN</sequence>
<dbReference type="EMBL" id="CP000362">
    <property type="protein sequence ID" value="ABG31115.1"/>
    <property type="molecule type" value="Genomic_DNA"/>
</dbReference>
<dbReference type="AlphaFoldDB" id="Q16A78"/>
<evidence type="ECO:0000313" key="1">
    <source>
        <dbReference type="EMBL" id="ABG31115.1"/>
    </source>
</evidence>
<protein>
    <submittedName>
        <fullName evidence="1">Uncharacterized protein</fullName>
    </submittedName>
</protein>
<organism evidence="1 2">
    <name type="scientific">Roseobacter denitrificans (strain ATCC 33942 / OCh 114)</name>
    <name type="common">Erythrobacter sp. (strain OCh 114)</name>
    <name type="synonym">Roseobacter denitrificans</name>
    <dbReference type="NCBI Taxonomy" id="375451"/>
    <lineage>
        <taxon>Bacteria</taxon>
        <taxon>Pseudomonadati</taxon>
        <taxon>Pseudomonadota</taxon>
        <taxon>Alphaproteobacteria</taxon>
        <taxon>Rhodobacterales</taxon>
        <taxon>Roseobacteraceae</taxon>
        <taxon>Roseobacter</taxon>
    </lineage>
</organism>
<accession>Q16A78</accession>
<dbReference type="Proteomes" id="UP000007029">
    <property type="component" value="Chromosome"/>
</dbReference>
<gene>
    <name evidence="1" type="ordered locus">RD1_1482</name>
</gene>
<reference evidence="1 2" key="1">
    <citation type="journal article" date="2007" name="J. Bacteriol.">
        <title>The complete genome sequence of Roseobacter denitrificans reveals a mixotrophic rather than photosynthetic metabolism.</title>
        <authorList>
            <person name="Swingley W.D."/>
            <person name="Sadekar S."/>
            <person name="Mastrian S.D."/>
            <person name="Matthies H.J."/>
            <person name="Hao J."/>
            <person name="Ramos H."/>
            <person name="Acharya C.R."/>
            <person name="Conrad A.L."/>
            <person name="Taylor H.L."/>
            <person name="Dejesa L.C."/>
            <person name="Shah M.K."/>
            <person name="O'huallachain M.E."/>
            <person name="Lince M.T."/>
            <person name="Blankenship R.E."/>
            <person name="Beatty J.T."/>
            <person name="Touchman J.W."/>
        </authorList>
    </citation>
    <scope>NUCLEOTIDE SEQUENCE [LARGE SCALE GENOMIC DNA]</scope>
    <source>
        <strain evidence="2">ATCC 33942 / OCh 114</strain>
    </source>
</reference>